<gene>
    <name evidence="1" type="primary">irc3_2</name>
    <name evidence="1" type="ORF">EV182_006667</name>
</gene>
<dbReference type="EMBL" id="JAMZIH010002823">
    <property type="protein sequence ID" value="KAJ1677200.1"/>
    <property type="molecule type" value="Genomic_DNA"/>
</dbReference>
<protein>
    <submittedName>
        <fullName evidence="1">DEAD DEAH box helicase</fullName>
    </submittedName>
</protein>
<reference evidence="1" key="1">
    <citation type="submission" date="2022-06" db="EMBL/GenBank/DDBJ databases">
        <title>Phylogenomic reconstructions and comparative analyses of Kickxellomycotina fungi.</title>
        <authorList>
            <person name="Reynolds N.K."/>
            <person name="Stajich J.E."/>
            <person name="Barry K."/>
            <person name="Grigoriev I.V."/>
            <person name="Crous P."/>
            <person name="Smith M.E."/>
        </authorList>
    </citation>
    <scope>NUCLEOTIDE SEQUENCE</scope>
    <source>
        <strain evidence="1">RSA 2271</strain>
    </source>
</reference>
<evidence type="ECO:0000313" key="2">
    <source>
        <dbReference type="Proteomes" id="UP001145114"/>
    </source>
</evidence>
<sequence>DGYSEGPAGNWRLEKYEPSRFKCIIIDEAHHASAQTYRRILRHFAADTSDCQIYVWGCSATLRRYDGLGLAGVFDEITYQRPFLSMIKEGWLCGIRVTSIETRTDLNGVRKLGDDLALASLSRAVNNLERNKLIVDAYRKFAQGSRRSTVVFAVNVNHVKALVKAFSDAGIEAATITASTNRNDRVEILRAFSERRIPVLINCGILTEGTDIPAIDCVMMARPTRSPVLFQQMLGRGMRLYPGKADCLVLDFVDTFRPGTDMVTVPTLMGLDPEVLVKDQLFDKQTIKDPDNARCSALSLKDGEQQHNKEDEDGGGYQGLPPAESLLLSSPDQIIARHHRNPYAIFELKQEAGATKALWQP</sequence>
<feature type="non-terminal residue" evidence="1">
    <location>
        <position position="361"/>
    </location>
</feature>
<proteinExistence type="predicted"/>
<accession>A0ACC1HP81</accession>
<name>A0ACC1HP81_9FUNG</name>
<evidence type="ECO:0000313" key="1">
    <source>
        <dbReference type="EMBL" id="KAJ1677200.1"/>
    </source>
</evidence>
<organism evidence="1 2">
    <name type="scientific">Spiromyces aspiralis</name>
    <dbReference type="NCBI Taxonomy" id="68401"/>
    <lineage>
        <taxon>Eukaryota</taxon>
        <taxon>Fungi</taxon>
        <taxon>Fungi incertae sedis</taxon>
        <taxon>Zoopagomycota</taxon>
        <taxon>Kickxellomycotina</taxon>
        <taxon>Kickxellomycetes</taxon>
        <taxon>Kickxellales</taxon>
        <taxon>Kickxellaceae</taxon>
        <taxon>Spiromyces</taxon>
    </lineage>
</organism>
<keyword evidence="1" id="KW-0347">Helicase</keyword>
<dbReference type="Proteomes" id="UP001145114">
    <property type="component" value="Unassembled WGS sequence"/>
</dbReference>
<keyword evidence="1" id="KW-0547">Nucleotide-binding</keyword>
<feature type="non-terminal residue" evidence="1">
    <location>
        <position position="1"/>
    </location>
</feature>
<comment type="caution">
    <text evidence="1">The sequence shown here is derived from an EMBL/GenBank/DDBJ whole genome shotgun (WGS) entry which is preliminary data.</text>
</comment>
<keyword evidence="1" id="KW-0378">Hydrolase</keyword>
<keyword evidence="1" id="KW-0067">ATP-binding</keyword>
<keyword evidence="2" id="KW-1185">Reference proteome</keyword>